<evidence type="ECO:0000313" key="1">
    <source>
        <dbReference type="EMBL" id="CAG8797588.1"/>
    </source>
</evidence>
<reference evidence="1" key="1">
    <citation type="submission" date="2021-06" db="EMBL/GenBank/DDBJ databases">
        <authorList>
            <person name="Kallberg Y."/>
            <person name="Tangrot J."/>
            <person name="Rosling A."/>
        </authorList>
    </citation>
    <scope>NUCLEOTIDE SEQUENCE</scope>
    <source>
        <strain evidence="1">MA453B</strain>
    </source>
</reference>
<feature type="non-terminal residue" evidence="1">
    <location>
        <position position="1"/>
    </location>
</feature>
<sequence length="86" mass="9778">MHEGDIKSITLIDENAKCLSNLTLGKCNWKSYIAVFKDKPLNLYNIECRGNHDPEHVRTKPYQMAKVIRKEIASRSTSTMPSILAT</sequence>
<comment type="caution">
    <text evidence="1">The sequence shown here is derived from an EMBL/GenBank/DDBJ whole genome shotgun (WGS) entry which is preliminary data.</text>
</comment>
<proteinExistence type="predicted"/>
<organism evidence="1 2">
    <name type="scientific">Dentiscutata erythropus</name>
    <dbReference type="NCBI Taxonomy" id="1348616"/>
    <lineage>
        <taxon>Eukaryota</taxon>
        <taxon>Fungi</taxon>
        <taxon>Fungi incertae sedis</taxon>
        <taxon>Mucoromycota</taxon>
        <taxon>Glomeromycotina</taxon>
        <taxon>Glomeromycetes</taxon>
        <taxon>Diversisporales</taxon>
        <taxon>Gigasporaceae</taxon>
        <taxon>Dentiscutata</taxon>
    </lineage>
</organism>
<dbReference type="OrthoDB" id="2371618at2759"/>
<dbReference type="Proteomes" id="UP000789405">
    <property type="component" value="Unassembled WGS sequence"/>
</dbReference>
<name>A0A9N9JU95_9GLOM</name>
<protein>
    <submittedName>
        <fullName evidence="1">12386_t:CDS:1</fullName>
    </submittedName>
</protein>
<dbReference type="AlphaFoldDB" id="A0A9N9JU95"/>
<accession>A0A9N9JU95</accession>
<evidence type="ECO:0000313" key="2">
    <source>
        <dbReference type="Proteomes" id="UP000789405"/>
    </source>
</evidence>
<keyword evidence="2" id="KW-1185">Reference proteome</keyword>
<gene>
    <name evidence="1" type="ORF">DERYTH_LOCUS22704</name>
</gene>
<dbReference type="EMBL" id="CAJVPY010032267">
    <property type="protein sequence ID" value="CAG8797588.1"/>
    <property type="molecule type" value="Genomic_DNA"/>
</dbReference>